<dbReference type="OrthoDB" id="9806005at2"/>
<dbReference type="Gene3D" id="3.40.630.30">
    <property type="match status" value="1"/>
</dbReference>
<keyword evidence="2" id="KW-0689">Ribosomal protein</keyword>
<organism evidence="2 3">
    <name type="scientific">Flavobacterium haoranii</name>
    <dbReference type="NCBI Taxonomy" id="683124"/>
    <lineage>
        <taxon>Bacteria</taxon>
        <taxon>Pseudomonadati</taxon>
        <taxon>Bacteroidota</taxon>
        <taxon>Flavobacteriia</taxon>
        <taxon>Flavobacteriales</taxon>
        <taxon>Flavobacteriaceae</taxon>
        <taxon>Flavobacterium</taxon>
    </lineage>
</organism>
<dbReference type="Pfam" id="PF00583">
    <property type="entry name" value="Acetyltransf_1"/>
    <property type="match status" value="1"/>
</dbReference>
<dbReference type="InterPro" id="IPR016181">
    <property type="entry name" value="Acyl_CoA_acyltransferase"/>
</dbReference>
<dbReference type="GO" id="GO:0005840">
    <property type="term" value="C:ribosome"/>
    <property type="evidence" value="ECO:0007669"/>
    <property type="project" value="UniProtKB-KW"/>
</dbReference>
<evidence type="ECO:0000313" key="3">
    <source>
        <dbReference type="Proteomes" id="UP000184232"/>
    </source>
</evidence>
<dbReference type="InterPro" id="IPR000182">
    <property type="entry name" value="GNAT_dom"/>
</dbReference>
<keyword evidence="2" id="KW-0687">Ribonucleoprotein</keyword>
<evidence type="ECO:0000259" key="1">
    <source>
        <dbReference type="Pfam" id="PF00583"/>
    </source>
</evidence>
<dbReference type="PANTHER" id="PTHR41368:SF1">
    <property type="entry name" value="PROTEIN YGHO"/>
    <property type="match status" value="1"/>
</dbReference>
<dbReference type="STRING" id="683124.SAMN05444337_2585"/>
<reference evidence="2 3" key="1">
    <citation type="submission" date="2016-11" db="EMBL/GenBank/DDBJ databases">
        <authorList>
            <person name="Jaros S."/>
            <person name="Januszkiewicz K."/>
            <person name="Wedrychowicz H."/>
        </authorList>
    </citation>
    <scope>NUCLEOTIDE SEQUENCE [LARGE SCALE GENOMIC DNA]</scope>
    <source>
        <strain evidence="2 3">DSM 22807</strain>
    </source>
</reference>
<feature type="domain" description="N-acetyltransferase" evidence="1">
    <location>
        <begin position="214"/>
        <end position="358"/>
    </location>
</feature>
<dbReference type="RefSeq" id="WP_072785760.1">
    <property type="nucleotide sequence ID" value="NZ_CP045292.1"/>
</dbReference>
<dbReference type="Proteomes" id="UP000184232">
    <property type="component" value="Unassembled WGS sequence"/>
</dbReference>
<dbReference type="AlphaFoldDB" id="A0A1M6M0T0"/>
<protein>
    <submittedName>
        <fullName evidence="2">Ribosomal protein S18 acetylase RimI</fullName>
    </submittedName>
</protein>
<evidence type="ECO:0000313" key="2">
    <source>
        <dbReference type="EMBL" id="SHJ77091.1"/>
    </source>
</evidence>
<gene>
    <name evidence="2" type="ORF">SAMN05444337_2585</name>
</gene>
<name>A0A1M6M0T0_9FLAO</name>
<dbReference type="InterPro" id="IPR039968">
    <property type="entry name" value="BcerS-like"/>
</dbReference>
<dbReference type="PANTHER" id="PTHR41368">
    <property type="entry name" value="PROTEIN YGHO"/>
    <property type="match status" value="1"/>
</dbReference>
<sequence>MIEVKVVSTKKELEQFVKFQFEIFKNNDFWVPPLIFDEMDTFDKSKNPTLKNCDIRLLLAYKNHKIVGRVAAVVNWEEVNKLGKSKTRFGWFDVIDDVEVTKALLDEVYKFGKEKGMDHVEGPLGFSNLDKVGVLIEGFDQLSTAISWYSMPYYKEHFEKLGYQQEKVWQETIFSFDNVNGDAFLRASSLIASRYNISTKNFKKTAEILPYVNDMFQLFNETYSKLESFVAVTPEQIEHIKHKFIRFINPEYIKFVLDKDNNILAFAIVMPNFAQALQKAKGKLFPFGWWHILDAKKNSKEAVFYLIGVTPEYQNKGITALIMADYYKVFTEKGIKTCISTPELVDNHAIHNLWKNFGPKVNKMRATYIKSID</sequence>
<keyword evidence="3" id="KW-1185">Reference proteome</keyword>
<dbReference type="SUPFAM" id="SSF55729">
    <property type="entry name" value="Acyl-CoA N-acyltransferases (Nat)"/>
    <property type="match status" value="1"/>
</dbReference>
<dbReference type="EMBL" id="FQZH01000006">
    <property type="protein sequence ID" value="SHJ77091.1"/>
    <property type="molecule type" value="Genomic_DNA"/>
</dbReference>
<proteinExistence type="predicted"/>
<accession>A0A1M6M0T0</accession>
<dbReference type="GO" id="GO:0016747">
    <property type="term" value="F:acyltransferase activity, transferring groups other than amino-acyl groups"/>
    <property type="evidence" value="ECO:0007669"/>
    <property type="project" value="InterPro"/>
</dbReference>